<organism evidence="1 2">
    <name type="scientific">Adineta steineri</name>
    <dbReference type="NCBI Taxonomy" id="433720"/>
    <lineage>
        <taxon>Eukaryota</taxon>
        <taxon>Metazoa</taxon>
        <taxon>Spiralia</taxon>
        <taxon>Gnathifera</taxon>
        <taxon>Rotifera</taxon>
        <taxon>Eurotatoria</taxon>
        <taxon>Bdelloidea</taxon>
        <taxon>Adinetida</taxon>
        <taxon>Adinetidae</taxon>
        <taxon>Adineta</taxon>
    </lineage>
</organism>
<name>A0A819SXR9_9BILA</name>
<accession>A0A819SXR9</accession>
<reference evidence="1" key="1">
    <citation type="submission" date="2021-02" db="EMBL/GenBank/DDBJ databases">
        <authorList>
            <person name="Nowell W R."/>
        </authorList>
    </citation>
    <scope>NUCLEOTIDE SEQUENCE</scope>
</reference>
<dbReference type="AlphaFoldDB" id="A0A819SXR9"/>
<evidence type="ECO:0000313" key="2">
    <source>
        <dbReference type="Proteomes" id="UP000663881"/>
    </source>
</evidence>
<protein>
    <submittedName>
        <fullName evidence="1">Uncharacterized protein</fullName>
    </submittedName>
</protein>
<gene>
    <name evidence="1" type="ORF">OKA104_LOCUS33876</name>
</gene>
<evidence type="ECO:0000313" key="1">
    <source>
        <dbReference type="EMBL" id="CAF4069362.1"/>
    </source>
</evidence>
<sequence length="122" mass="14085">MNQSTNIEVRGIYHDDICGMGQDGTYSLDLWTFTMDANNKIEEAIFTFEGGVIQQVQGAHSSRWSMEQTIYDKLNIQTDLPNVDHKTYLDTIIKDYCMQKVWTDSPIIKDILHLLASWTNYS</sequence>
<proteinExistence type="predicted"/>
<dbReference type="EMBL" id="CAJOAY010004424">
    <property type="protein sequence ID" value="CAF4069362.1"/>
    <property type="molecule type" value="Genomic_DNA"/>
</dbReference>
<comment type="caution">
    <text evidence="1">The sequence shown here is derived from an EMBL/GenBank/DDBJ whole genome shotgun (WGS) entry which is preliminary data.</text>
</comment>
<dbReference type="Proteomes" id="UP000663881">
    <property type="component" value="Unassembled WGS sequence"/>
</dbReference>